<comment type="catalytic activity">
    <reaction evidence="10">
        <text>sulfate + ATP + H(+) = adenosine 5'-phosphosulfate + diphosphate</text>
        <dbReference type="Rhea" id="RHEA:18133"/>
        <dbReference type="ChEBI" id="CHEBI:15378"/>
        <dbReference type="ChEBI" id="CHEBI:16189"/>
        <dbReference type="ChEBI" id="CHEBI:30616"/>
        <dbReference type="ChEBI" id="CHEBI:33019"/>
        <dbReference type="ChEBI" id="CHEBI:58243"/>
        <dbReference type="EC" id="2.7.7.4"/>
    </reaction>
</comment>
<accession>A0A8H9GYW4</accession>
<evidence type="ECO:0000256" key="5">
    <source>
        <dbReference type="ARBA" id="ARBA00022741"/>
    </source>
</evidence>
<dbReference type="GO" id="GO:0000103">
    <property type="term" value="P:sulfate assimilation"/>
    <property type="evidence" value="ECO:0007669"/>
    <property type="project" value="InterPro"/>
</dbReference>
<evidence type="ECO:0000256" key="4">
    <source>
        <dbReference type="ARBA" id="ARBA00022695"/>
    </source>
</evidence>
<evidence type="ECO:0000256" key="2">
    <source>
        <dbReference type="ARBA" id="ARBA00012391"/>
    </source>
</evidence>
<dbReference type="NCBIfam" id="TIGR00339">
    <property type="entry name" value="sopT"/>
    <property type="match status" value="1"/>
</dbReference>
<protein>
    <recommendedName>
        <fullName evidence="2">sulfate adenylyltransferase</fullName>
        <ecNumber evidence="2">2.7.7.4</ecNumber>
    </recommendedName>
    <alternativeName>
        <fullName evidence="9">ATP-sulfurylase</fullName>
    </alternativeName>
    <alternativeName>
        <fullName evidence="7">Sulfate adenylate transferase</fullName>
    </alternativeName>
</protein>
<feature type="domain" description="ATP-sulfurylase PUA-like" evidence="12">
    <location>
        <begin position="2"/>
        <end position="127"/>
    </location>
</feature>
<dbReference type="InterPro" id="IPR015947">
    <property type="entry name" value="PUA-like_sf"/>
</dbReference>
<keyword evidence="14" id="KW-1185">Reference proteome</keyword>
<dbReference type="SUPFAM" id="SSF52374">
    <property type="entry name" value="Nucleotidylyl transferase"/>
    <property type="match status" value="1"/>
</dbReference>
<evidence type="ECO:0000313" key="14">
    <source>
        <dbReference type="Proteomes" id="UP000653480"/>
    </source>
</evidence>
<sequence length="359" mass="40087">MTALALGRRQYLDLEKLALGAFSPVTGFMDRREWKSVVETMRLPDGELFPLPIALDVDSALARQVEGTARVTLTYRGARVAEVAVSDVFRRDLRADAREIFGTDRPDHAGVKAFLGLPGFFIGGRVVDFERAPAEDGLAELTPAESRRVFAENGWETVAGFQTRNPPHRAHEYLQRVALEHVDGLLVQPLVGRKKPGDFAPDAVLRGYRALLDHVYPKDRVLLSPITVSMWYAGPREAVFHAVIRRNYGCTHFIVGRDHAGVGDWYGKYAAHELTRRFDGELGIRIMRLHGPYHCEICDGIVTERTCRHGGTAATTEISGTWMRRMLQSETMPPSHVMRREVVAAVRGAGQLFIEEESA</sequence>
<dbReference type="Proteomes" id="UP000653480">
    <property type="component" value="Unassembled WGS sequence"/>
</dbReference>
<organism evidence="13 14">
    <name type="scientific">Microbispora bryophytorum</name>
    <dbReference type="NCBI Taxonomy" id="1460882"/>
    <lineage>
        <taxon>Bacteria</taxon>
        <taxon>Bacillati</taxon>
        <taxon>Actinomycetota</taxon>
        <taxon>Actinomycetes</taxon>
        <taxon>Streptosporangiales</taxon>
        <taxon>Streptosporangiaceae</taxon>
        <taxon>Microbispora</taxon>
    </lineage>
</organism>
<evidence type="ECO:0000313" key="13">
    <source>
        <dbReference type="EMBL" id="GGO10656.1"/>
    </source>
</evidence>
<gene>
    <name evidence="13" type="primary">sat</name>
    <name evidence="13" type="ORF">GCM10011574_27460</name>
</gene>
<evidence type="ECO:0000256" key="8">
    <source>
        <dbReference type="ARBA" id="ARBA00037980"/>
    </source>
</evidence>
<name>A0A8H9GYW4_9ACTN</name>
<evidence type="ECO:0000259" key="11">
    <source>
        <dbReference type="Pfam" id="PF01747"/>
    </source>
</evidence>
<dbReference type="RefSeq" id="WP_142568310.1">
    <property type="nucleotide sequence ID" value="NZ_BMMN01000004.1"/>
</dbReference>
<keyword evidence="6" id="KW-0067">ATP-binding</keyword>
<dbReference type="SUPFAM" id="SSF88697">
    <property type="entry name" value="PUA domain-like"/>
    <property type="match status" value="1"/>
</dbReference>
<reference evidence="13" key="1">
    <citation type="journal article" date="2014" name="Int. J. Syst. Evol. Microbiol.">
        <title>Complete genome sequence of Corynebacterium casei LMG S-19264T (=DSM 44701T), isolated from a smear-ripened cheese.</title>
        <authorList>
            <consortium name="US DOE Joint Genome Institute (JGI-PGF)"/>
            <person name="Walter F."/>
            <person name="Albersmeier A."/>
            <person name="Kalinowski J."/>
            <person name="Ruckert C."/>
        </authorList>
    </citation>
    <scope>NUCLEOTIDE SEQUENCE</scope>
    <source>
        <strain evidence="13">CGMCC 4.7138</strain>
    </source>
</reference>
<dbReference type="PANTHER" id="PTHR43509">
    <property type="match status" value="1"/>
</dbReference>
<dbReference type="InterPro" id="IPR002650">
    <property type="entry name" value="Sulphate_adenylyltransferase"/>
</dbReference>
<dbReference type="EC" id="2.7.7.4" evidence="2"/>
<dbReference type="NCBIfam" id="NF003166">
    <property type="entry name" value="PRK04149.1"/>
    <property type="match status" value="1"/>
</dbReference>
<dbReference type="Pfam" id="PF01747">
    <property type="entry name" value="ATP-sulfurylase"/>
    <property type="match status" value="1"/>
</dbReference>
<evidence type="ECO:0000256" key="10">
    <source>
        <dbReference type="ARBA" id="ARBA00049370"/>
    </source>
</evidence>
<feature type="domain" description="Sulphate adenylyltransferase catalytic" evidence="11">
    <location>
        <begin position="141"/>
        <end position="347"/>
    </location>
</feature>
<evidence type="ECO:0000256" key="3">
    <source>
        <dbReference type="ARBA" id="ARBA00022679"/>
    </source>
</evidence>
<evidence type="ECO:0000259" key="12">
    <source>
        <dbReference type="Pfam" id="PF14306"/>
    </source>
</evidence>
<evidence type="ECO:0000256" key="7">
    <source>
        <dbReference type="ARBA" id="ARBA00031812"/>
    </source>
</evidence>
<comment type="caution">
    <text evidence="13">The sequence shown here is derived from an EMBL/GenBank/DDBJ whole genome shotgun (WGS) entry which is preliminary data.</text>
</comment>
<keyword evidence="3 13" id="KW-0808">Transferase</keyword>
<evidence type="ECO:0000256" key="9">
    <source>
        <dbReference type="ARBA" id="ARBA00041598"/>
    </source>
</evidence>
<keyword evidence="4 13" id="KW-0548">Nucleotidyltransferase</keyword>
<dbReference type="Gene3D" id="3.10.400.10">
    <property type="entry name" value="Sulfate adenylyltransferase"/>
    <property type="match status" value="1"/>
</dbReference>
<dbReference type="GO" id="GO:0005524">
    <property type="term" value="F:ATP binding"/>
    <property type="evidence" value="ECO:0007669"/>
    <property type="project" value="UniProtKB-KW"/>
</dbReference>
<dbReference type="GO" id="GO:0004781">
    <property type="term" value="F:sulfate adenylyltransferase (ATP) activity"/>
    <property type="evidence" value="ECO:0007669"/>
    <property type="project" value="UniProtKB-EC"/>
</dbReference>
<dbReference type="AlphaFoldDB" id="A0A8H9GYW4"/>
<dbReference type="Gene3D" id="3.40.50.620">
    <property type="entry name" value="HUPs"/>
    <property type="match status" value="1"/>
</dbReference>
<dbReference type="InterPro" id="IPR024951">
    <property type="entry name" value="Sulfurylase_cat_dom"/>
</dbReference>
<dbReference type="Pfam" id="PF14306">
    <property type="entry name" value="PUA_2"/>
    <property type="match status" value="1"/>
</dbReference>
<evidence type="ECO:0000256" key="6">
    <source>
        <dbReference type="ARBA" id="ARBA00022840"/>
    </source>
</evidence>
<dbReference type="InterPro" id="IPR025980">
    <property type="entry name" value="ATP-Sase_PUA-like_dom"/>
</dbReference>
<comment type="similarity">
    <text evidence="8">Belongs to the sulfate adenylyltransferase family.</text>
</comment>
<keyword evidence="5" id="KW-0547">Nucleotide-binding</keyword>
<proteinExistence type="inferred from homology"/>
<dbReference type="InterPro" id="IPR014729">
    <property type="entry name" value="Rossmann-like_a/b/a_fold"/>
</dbReference>
<dbReference type="CDD" id="cd00517">
    <property type="entry name" value="ATPS"/>
    <property type="match status" value="1"/>
</dbReference>
<dbReference type="PANTHER" id="PTHR43509:SF1">
    <property type="entry name" value="SULFATE ADENYLYLTRANSFERASE"/>
    <property type="match status" value="1"/>
</dbReference>
<comment type="pathway">
    <text evidence="1">Sulfur metabolism; hydrogen sulfide biosynthesis; sulfite from sulfate: step 1/3.</text>
</comment>
<evidence type="ECO:0000256" key="1">
    <source>
        <dbReference type="ARBA" id="ARBA00005048"/>
    </source>
</evidence>
<dbReference type="EMBL" id="BMMN01000004">
    <property type="protein sequence ID" value="GGO10656.1"/>
    <property type="molecule type" value="Genomic_DNA"/>
</dbReference>
<reference evidence="13" key="2">
    <citation type="submission" date="2020-09" db="EMBL/GenBank/DDBJ databases">
        <authorList>
            <person name="Sun Q."/>
            <person name="Zhou Y."/>
        </authorList>
    </citation>
    <scope>NUCLEOTIDE SEQUENCE</scope>
    <source>
        <strain evidence="13">CGMCC 4.7138</strain>
    </source>
</reference>
<dbReference type="OrthoDB" id="9804504at2"/>